<organism evidence="3 4">
    <name type="scientific">Actinomadura parmotrematis</name>
    <dbReference type="NCBI Taxonomy" id="2864039"/>
    <lineage>
        <taxon>Bacteria</taxon>
        <taxon>Bacillati</taxon>
        <taxon>Actinomycetota</taxon>
        <taxon>Actinomycetes</taxon>
        <taxon>Streptosporangiales</taxon>
        <taxon>Thermomonosporaceae</taxon>
        <taxon>Actinomadura</taxon>
    </lineage>
</organism>
<feature type="transmembrane region" description="Helical" evidence="2">
    <location>
        <begin position="161"/>
        <end position="184"/>
    </location>
</feature>
<evidence type="ECO:0000313" key="3">
    <source>
        <dbReference type="EMBL" id="MBW8481312.1"/>
    </source>
</evidence>
<feature type="transmembrane region" description="Helical" evidence="2">
    <location>
        <begin position="18"/>
        <end position="37"/>
    </location>
</feature>
<dbReference type="RefSeq" id="WP_220162990.1">
    <property type="nucleotide sequence ID" value="NZ_JAIBOA010000002.1"/>
</dbReference>
<feature type="compositionally biased region" description="Basic and acidic residues" evidence="1">
    <location>
        <begin position="248"/>
        <end position="257"/>
    </location>
</feature>
<evidence type="ECO:0000256" key="1">
    <source>
        <dbReference type="SAM" id="MobiDB-lite"/>
    </source>
</evidence>
<dbReference type="Proteomes" id="UP000774570">
    <property type="component" value="Unassembled WGS sequence"/>
</dbReference>
<gene>
    <name evidence="3" type="ORF">K1Y72_02940</name>
</gene>
<feature type="region of interest" description="Disordered" evidence="1">
    <location>
        <begin position="217"/>
        <end position="266"/>
    </location>
</feature>
<protein>
    <submittedName>
        <fullName evidence="3">Uncharacterized protein</fullName>
    </submittedName>
</protein>
<keyword evidence="2" id="KW-0812">Transmembrane</keyword>
<name>A0ABS7FLQ6_9ACTN</name>
<comment type="caution">
    <text evidence="3">The sequence shown here is derived from an EMBL/GenBank/DDBJ whole genome shotgun (WGS) entry which is preliminary data.</text>
</comment>
<dbReference type="EMBL" id="JAIBOA010000002">
    <property type="protein sequence ID" value="MBW8481312.1"/>
    <property type="molecule type" value="Genomic_DNA"/>
</dbReference>
<keyword evidence="2" id="KW-0472">Membrane</keyword>
<feature type="transmembrane region" description="Helical" evidence="2">
    <location>
        <begin position="43"/>
        <end position="63"/>
    </location>
</feature>
<sequence length="346" mass="35887">MPHTSGSSITVRASRGHLAVLALVSAIAWGAALVLLVTDQQGAWLLAFLPSLFWCALLVLPALSSGPPAVVDAGGVTAGRGRTRVPWSEAGPVSLAVAPGGAGYLMLLARPSGRPLVLASPVAGPWASRRTLLARLEPVYAAAGEHRARISVRPFRRGARFLAVLLACLQLLVLVVAPAVLAALSAPWTRPWWPGRDEAARLPSACAAGTASAARLVPGAAPESGSSASPDDRSCAWGAQHPPPEMSIRLEREERRVGPGGGASERTRTFYRDRAAENCPVRVPGLGDEACSGTEREADRTVRAVVVARRGNVLVTVLYRAAAPEGQVAADAVQAARSALASVAFA</sequence>
<evidence type="ECO:0000313" key="4">
    <source>
        <dbReference type="Proteomes" id="UP000774570"/>
    </source>
</evidence>
<keyword evidence="4" id="KW-1185">Reference proteome</keyword>
<proteinExistence type="predicted"/>
<reference evidence="3 4" key="1">
    <citation type="submission" date="2021-07" db="EMBL/GenBank/DDBJ databases">
        <title>Actinomadura sp. PM05-2 isolated from lichen.</title>
        <authorList>
            <person name="Somphong A."/>
            <person name="Phongsopitanun W."/>
            <person name="Tanasupawat S."/>
            <person name="Peongsungnone V."/>
        </authorList>
    </citation>
    <scope>NUCLEOTIDE SEQUENCE [LARGE SCALE GENOMIC DNA]</scope>
    <source>
        <strain evidence="3 4">PM05-2</strain>
    </source>
</reference>
<keyword evidence="2" id="KW-1133">Transmembrane helix</keyword>
<evidence type="ECO:0000256" key="2">
    <source>
        <dbReference type="SAM" id="Phobius"/>
    </source>
</evidence>
<feature type="compositionally biased region" description="Low complexity" evidence="1">
    <location>
        <begin position="217"/>
        <end position="229"/>
    </location>
</feature>
<accession>A0ABS7FLQ6</accession>